<evidence type="ECO:0000256" key="4">
    <source>
        <dbReference type="ARBA" id="ARBA00022554"/>
    </source>
</evidence>
<evidence type="ECO:0000256" key="5">
    <source>
        <dbReference type="ARBA" id="ARBA00022692"/>
    </source>
</evidence>
<dbReference type="GO" id="GO:0030026">
    <property type="term" value="P:intracellular manganese ion homeostasis"/>
    <property type="evidence" value="ECO:0007669"/>
    <property type="project" value="InterPro"/>
</dbReference>
<keyword evidence="5 9" id="KW-0812">Transmembrane</keyword>
<dbReference type="GO" id="GO:0005384">
    <property type="term" value="F:manganese ion transmembrane transporter activity"/>
    <property type="evidence" value="ECO:0007669"/>
    <property type="project" value="InterPro"/>
</dbReference>
<dbReference type="Proteomes" id="UP001314170">
    <property type="component" value="Unassembled WGS sequence"/>
</dbReference>
<evidence type="ECO:0000256" key="9">
    <source>
        <dbReference type="RuleBase" id="RU369115"/>
    </source>
</evidence>
<feature type="transmembrane region" description="Helical" evidence="9">
    <location>
        <begin position="141"/>
        <end position="160"/>
    </location>
</feature>
<dbReference type="Pfam" id="PF01988">
    <property type="entry name" value="VIT1"/>
    <property type="match status" value="1"/>
</dbReference>
<comment type="caution">
    <text evidence="9">Lacks conserved residue(s) required for the propagation of feature annotation.</text>
</comment>
<comment type="subcellular location">
    <subcellularLocation>
        <location evidence="1 9">Vacuole membrane</location>
        <topology evidence="1 9">Multi-pass membrane protein</topology>
    </subcellularLocation>
</comment>
<evidence type="ECO:0000313" key="11">
    <source>
        <dbReference type="Proteomes" id="UP001314170"/>
    </source>
</evidence>
<keyword evidence="7 9" id="KW-0472">Membrane</keyword>
<dbReference type="PANTHER" id="PTHR31851">
    <property type="entry name" value="FE(2+)/MN(2+) TRANSPORTER PCL1"/>
    <property type="match status" value="1"/>
</dbReference>
<comment type="function">
    <text evidence="9">Vacuolar Fe(2+) uptake transporter.</text>
</comment>
<accession>A0AAV1S9I2</accession>
<keyword evidence="4 9" id="KW-0926">Vacuole</keyword>
<evidence type="ECO:0000256" key="2">
    <source>
        <dbReference type="ARBA" id="ARBA00007049"/>
    </source>
</evidence>
<dbReference type="InterPro" id="IPR008217">
    <property type="entry name" value="Ccc1_fam"/>
</dbReference>
<comment type="similarity">
    <text evidence="2 9">Belongs to the CCC1 family.</text>
</comment>
<comment type="catalytic activity">
    <reaction evidence="8">
        <text>Fe(2+)(in) = Fe(2+)(out)</text>
        <dbReference type="Rhea" id="RHEA:28486"/>
        <dbReference type="ChEBI" id="CHEBI:29033"/>
    </reaction>
    <physiologicalReaction direction="left-to-right" evidence="8">
        <dbReference type="Rhea" id="RHEA:28487"/>
    </physiologicalReaction>
</comment>
<comment type="caution">
    <text evidence="10">The sequence shown here is derived from an EMBL/GenBank/DDBJ whole genome shotgun (WGS) entry which is preliminary data.</text>
</comment>
<name>A0AAV1S9I2_9ROSI</name>
<evidence type="ECO:0000256" key="8">
    <source>
        <dbReference type="ARBA" id="ARBA00044464"/>
    </source>
</evidence>
<keyword evidence="6 9" id="KW-1133">Transmembrane helix</keyword>
<dbReference type="GO" id="GO:0140315">
    <property type="term" value="F:iron ion sequestering activity"/>
    <property type="evidence" value="ECO:0007669"/>
    <property type="project" value="UniProtKB-UniRule"/>
</dbReference>
<keyword evidence="11" id="KW-1185">Reference proteome</keyword>
<evidence type="ECO:0000256" key="6">
    <source>
        <dbReference type="ARBA" id="ARBA00022989"/>
    </source>
</evidence>
<reference evidence="10 11" key="1">
    <citation type="submission" date="2024-01" db="EMBL/GenBank/DDBJ databases">
        <authorList>
            <person name="Waweru B."/>
        </authorList>
    </citation>
    <scope>NUCLEOTIDE SEQUENCE [LARGE SCALE GENOMIC DNA]</scope>
</reference>
<protein>
    <recommendedName>
        <fullName evidence="9">Vacuolar iron transporter</fullName>
    </recommendedName>
</protein>
<feature type="transmembrane region" description="Helical" evidence="9">
    <location>
        <begin position="172"/>
        <end position="195"/>
    </location>
</feature>
<keyword evidence="3" id="KW-0410">Iron transport</keyword>
<evidence type="ECO:0000256" key="3">
    <source>
        <dbReference type="ARBA" id="ARBA00022496"/>
    </source>
</evidence>
<proteinExistence type="inferred from homology"/>
<sequence>MEDIEVGKKKEKDQESHGKGEYVKSVVYAGLDAIVTSFSLISFISATQHSSDGISMGLGNYMSSSTEKDVAAKEKSVTEWDVTNHSDSQRQELVQKYHLLGMDINDATMYKNILVDEKMTTEKRLTPPDEEGRMVSLPFDMVKFIGACFMALLALAVLGIAKAKITKQNHVWSVAISVRNGAFAAVAAYALGWTLRNVANLED</sequence>
<evidence type="ECO:0000313" key="10">
    <source>
        <dbReference type="EMBL" id="CAK7347991.1"/>
    </source>
</evidence>
<evidence type="ECO:0000256" key="7">
    <source>
        <dbReference type="ARBA" id="ARBA00023136"/>
    </source>
</evidence>
<dbReference type="GO" id="GO:0005774">
    <property type="term" value="C:vacuolar membrane"/>
    <property type="evidence" value="ECO:0007669"/>
    <property type="project" value="UniProtKB-SubCell"/>
</dbReference>
<evidence type="ECO:0000256" key="1">
    <source>
        <dbReference type="ARBA" id="ARBA00004128"/>
    </source>
</evidence>
<gene>
    <name evidence="10" type="ORF">DCAF_LOCUS20683</name>
</gene>
<keyword evidence="9" id="KW-0813">Transport</keyword>
<dbReference type="AlphaFoldDB" id="A0AAV1S9I2"/>
<dbReference type="EMBL" id="CAWUPB010001173">
    <property type="protein sequence ID" value="CAK7347991.1"/>
    <property type="molecule type" value="Genomic_DNA"/>
</dbReference>
<keyword evidence="3" id="KW-0408">Iron</keyword>
<dbReference type="GO" id="GO:0005381">
    <property type="term" value="F:iron ion transmembrane transporter activity"/>
    <property type="evidence" value="ECO:0007669"/>
    <property type="project" value="UniProtKB-UniRule"/>
</dbReference>
<organism evidence="10 11">
    <name type="scientific">Dovyalis caffra</name>
    <dbReference type="NCBI Taxonomy" id="77055"/>
    <lineage>
        <taxon>Eukaryota</taxon>
        <taxon>Viridiplantae</taxon>
        <taxon>Streptophyta</taxon>
        <taxon>Embryophyta</taxon>
        <taxon>Tracheophyta</taxon>
        <taxon>Spermatophyta</taxon>
        <taxon>Magnoliopsida</taxon>
        <taxon>eudicotyledons</taxon>
        <taxon>Gunneridae</taxon>
        <taxon>Pentapetalae</taxon>
        <taxon>rosids</taxon>
        <taxon>fabids</taxon>
        <taxon>Malpighiales</taxon>
        <taxon>Salicaceae</taxon>
        <taxon>Flacourtieae</taxon>
        <taxon>Dovyalis</taxon>
    </lineage>
</organism>
<keyword evidence="9" id="KW-0406">Ion transport</keyword>